<dbReference type="EMBL" id="JABSTR010000004">
    <property type="protein sequence ID" value="KAH9367805.1"/>
    <property type="molecule type" value="Genomic_DNA"/>
</dbReference>
<keyword evidence="1" id="KW-1133">Transmembrane helix</keyword>
<feature type="transmembrane region" description="Helical" evidence="1">
    <location>
        <begin position="52"/>
        <end position="79"/>
    </location>
</feature>
<keyword evidence="1" id="KW-0812">Transmembrane</keyword>
<organism evidence="2 3">
    <name type="scientific">Haemaphysalis longicornis</name>
    <name type="common">Bush tick</name>
    <dbReference type="NCBI Taxonomy" id="44386"/>
    <lineage>
        <taxon>Eukaryota</taxon>
        <taxon>Metazoa</taxon>
        <taxon>Ecdysozoa</taxon>
        <taxon>Arthropoda</taxon>
        <taxon>Chelicerata</taxon>
        <taxon>Arachnida</taxon>
        <taxon>Acari</taxon>
        <taxon>Parasitiformes</taxon>
        <taxon>Ixodida</taxon>
        <taxon>Ixodoidea</taxon>
        <taxon>Ixodidae</taxon>
        <taxon>Haemaphysalinae</taxon>
        <taxon>Haemaphysalis</taxon>
    </lineage>
</organism>
<name>A0A9J6FXI7_HAELO</name>
<keyword evidence="3" id="KW-1185">Reference proteome</keyword>
<comment type="caution">
    <text evidence="2">The sequence shown here is derived from an EMBL/GenBank/DDBJ whole genome shotgun (WGS) entry which is preliminary data.</text>
</comment>
<dbReference type="VEuPathDB" id="VectorBase:HLOH_063798"/>
<accession>A0A9J6FXI7</accession>
<proteinExistence type="predicted"/>
<evidence type="ECO:0000313" key="3">
    <source>
        <dbReference type="Proteomes" id="UP000821853"/>
    </source>
</evidence>
<dbReference type="Proteomes" id="UP000821853">
    <property type="component" value="Chromosome 2"/>
</dbReference>
<evidence type="ECO:0000256" key="1">
    <source>
        <dbReference type="SAM" id="Phobius"/>
    </source>
</evidence>
<keyword evidence="1" id="KW-0472">Membrane</keyword>
<reference evidence="2 3" key="1">
    <citation type="journal article" date="2020" name="Cell">
        <title>Large-Scale Comparative Analyses of Tick Genomes Elucidate Their Genetic Diversity and Vector Capacities.</title>
        <authorList>
            <consortium name="Tick Genome and Microbiome Consortium (TIGMIC)"/>
            <person name="Jia N."/>
            <person name="Wang J."/>
            <person name="Shi W."/>
            <person name="Du L."/>
            <person name="Sun Y."/>
            <person name="Zhan W."/>
            <person name="Jiang J.F."/>
            <person name="Wang Q."/>
            <person name="Zhang B."/>
            <person name="Ji P."/>
            <person name="Bell-Sakyi L."/>
            <person name="Cui X.M."/>
            <person name="Yuan T.T."/>
            <person name="Jiang B.G."/>
            <person name="Yang W.F."/>
            <person name="Lam T.T."/>
            <person name="Chang Q.C."/>
            <person name="Ding S.J."/>
            <person name="Wang X.J."/>
            <person name="Zhu J.G."/>
            <person name="Ruan X.D."/>
            <person name="Zhao L."/>
            <person name="Wei J.T."/>
            <person name="Ye R.Z."/>
            <person name="Que T.C."/>
            <person name="Du C.H."/>
            <person name="Zhou Y.H."/>
            <person name="Cheng J.X."/>
            <person name="Dai P.F."/>
            <person name="Guo W.B."/>
            <person name="Han X.H."/>
            <person name="Huang E.J."/>
            <person name="Li L.F."/>
            <person name="Wei W."/>
            <person name="Gao Y.C."/>
            <person name="Liu J.Z."/>
            <person name="Shao H.Z."/>
            <person name="Wang X."/>
            <person name="Wang C.C."/>
            <person name="Yang T.C."/>
            <person name="Huo Q.B."/>
            <person name="Li W."/>
            <person name="Chen H.Y."/>
            <person name="Chen S.E."/>
            <person name="Zhou L.G."/>
            <person name="Ni X.B."/>
            <person name="Tian J.H."/>
            <person name="Sheng Y."/>
            <person name="Liu T."/>
            <person name="Pan Y.S."/>
            <person name="Xia L.Y."/>
            <person name="Li J."/>
            <person name="Zhao F."/>
            <person name="Cao W.C."/>
        </authorList>
    </citation>
    <scope>NUCLEOTIDE SEQUENCE [LARGE SCALE GENOMIC DNA]</scope>
    <source>
        <strain evidence="2">HaeL-2018</strain>
    </source>
</reference>
<protein>
    <submittedName>
        <fullName evidence="2">Uncharacterized protein</fullName>
    </submittedName>
</protein>
<dbReference type="AlphaFoldDB" id="A0A9J6FXI7"/>
<dbReference type="OrthoDB" id="244495at2759"/>
<evidence type="ECO:0000313" key="2">
    <source>
        <dbReference type="EMBL" id="KAH9367805.1"/>
    </source>
</evidence>
<sequence length="159" mass="17184">MDDKRGETQRDSRRSTPKLFFHDMFECVCLTGVRETLVLYNPCCRGQTAPVFTFWLVIAVSAIAYVAAVLTLFGSALLVHKVTQTGQQLFQCTSLGPERLPPGQPNNASHELPPCAVPSLALAASGQLPEECLPASPPGLLSPRAFPCQRHSKQGALPP</sequence>
<gene>
    <name evidence="2" type="ORF">HPB48_008066</name>
</gene>